<evidence type="ECO:0000313" key="2">
    <source>
        <dbReference type="EMBL" id="GHP07659.1"/>
    </source>
</evidence>
<feature type="region of interest" description="Disordered" evidence="1">
    <location>
        <begin position="81"/>
        <end position="107"/>
    </location>
</feature>
<evidence type="ECO:0000313" key="3">
    <source>
        <dbReference type="Proteomes" id="UP000660262"/>
    </source>
</evidence>
<sequence length="352" mass="37301">MAPTSTSTSPPPGGRHAFATLLTSSSYVPGAIALARSLSDVFAKLQAWRMHDVADVVVFLDADTVVTGDIDELFRGSCLTSASASSSSSSPSSSSQPPPPPPVLSGESVDEYMARVFGPKWYDDLKEQDKQAYEQLKEVMERANAPGDELASTSQPPPPPAQANDDFTPISAEDDARLFRGIADDDDDDDDDDKSNNNDENNFKPLITQNAAALLVGFATHEWPVARQCFDEAGGKHVSILPVDDACVSAPHHAPSVLHLEISAACDLLAEPDWSAPSVASAARRPAAARAVIFVGLAPQASLSLARALEARGIARLGVGVAREEDKHAPVGEVAHGACKAEMEWRRNLGVE</sequence>
<feature type="compositionally biased region" description="Low complexity" evidence="1">
    <location>
        <begin position="81"/>
        <end position="95"/>
    </location>
</feature>
<keyword evidence="3" id="KW-1185">Reference proteome</keyword>
<evidence type="ECO:0000256" key="1">
    <source>
        <dbReference type="SAM" id="MobiDB-lite"/>
    </source>
</evidence>
<dbReference type="OrthoDB" id="2014201at2759"/>
<feature type="compositionally biased region" description="Acidic residues" evidence="1">
    <location>
        <begin position="184"/>
        <end position="193"/>
    </location>
</feature>
<proteinExistence type="predicted"/>
<dbReference type="Gene3D" id="3.90.550.10">
    <property type="entry name" value="Spore Coat Polysaccharide Biosynthesis Protein SpsA, Chain A"/>
    <property type="match status" value="1"/>
</dbReference>
<dbReference type="InterPro" id="IPR029044">
    <property type="entry name" value="Nucleotide-diphossugar_trans"/>
</dbReference>
<reference evidence="2" key="1">
    <citation type="submission" date="2020-10" db="EMBL/GenBank/DDBJ databases">
        <title>Unveiling of a novel bifunctional photoreceptor, Dualchrome1, isolated from a cosmopolitan green alga.</title>
        <authorList>
            <person name="Suzuki S."/>
            <person name="Kawachi M."/>
        </authorList>
    </citation>
    <scope>NUCLEOTIDE SEQUENCE</scope>
    <source>
        <strain evidence="2">NIES 2893</strain>
    </source>
</reference>
<protein>
    <submittedName>
        <fullName evidence="2">Uncharacterized protein</fullName>
    </submittedName>
</protein>
<dbReference type="SUPFAM" id="SSF53448">
    <property type="entry name" value="Nucleotide-diphospho-sugar transferases"/>
    <property type="match status" value="1"/>
</dbReference>
<feature type="region of interest" description="Disordered" evidence="1">
    <location>
        <begin position="181"/>
        <end position="204"/>
    </location>
</feature>
<dbReference type="EMBL" id="BNJQ01000017">
    <property type="protein sequence ID" value="GHP07659.1"/>
    <property type="molecule type" value="Genomic_DNA"/>
</dbReference>
<accession>A0A830HRN1</accession>
<comment type="caution">
    <text evidence="2">The sequence shown here is derived from an EMBL/GenBank/DDBJ whole genome shotgun (WGS) entry which is preliminary data.</text>
</comment>
<gene>
    <name evidence="2" type="ORF">PPROV_000640100</name>
</gene>
<dbReference type="AlphaFoldDB" id="A0A830HRN1"/>
<organism evidence="2 3">
    <name type="scientific">Pycnococcus provasolii</name>
    <dbReference type="NCBI Taxonomy" id="41880"/>
    <lineage>
        <taxon>Eukaryota</taxon>
        <taxon>Viridiplantae</taxon>
        <taxon>Chlorophyta</taxon>
        <taxon>Pseudoscourfieldiophyceae</taxon>
        <taxon>Pseudoscourfieldiales</taxon>
        <taxon>Pycnococcaceae</taxon>
        <taxon>Pycnococcus</taxon>
    </lineage>
</organism>
<feature type="region of interest" description="Disordered" evidence="1">
    <location>
        <begin position="144"/>
        <end position="169"/>
    </location>
</feature>
<dbReference type="Proteomes" id="UP000660262">
    <property type="component" value="Unassembled WGS sequence"/>
</dbReference>
<name>A0A830HRN1_9CHLO</name>